<accession>A0A3E0DHT5</accession>
<reference evidence="2 3" key="1">
    <citation type="submission" date="2018-08" db="EMBL/GenBank/DDBJ databases">
        <title>Genomic Encyclopedia of Archaeal and Bacterial Type Strains, Phase II (KMG-II): from individual species to whole genera.</title>
        <authorList>
            <person name="Goeker M."/>
        </authorList>
    </citation>
    <scope>NUCLEOTIDE SEQUENCE [LARGE SCALE GENOMIC DNA]</scope>
    <source>
        <strain evidence="2 3">DSM 15986</strain>
    </source>
</reference>
<proteinExistence type="predicted"/>
<dbReference type="EMBL" id="QUNF01000038">
    <property type="protein sequence ID" value="REG78242.1"/>
    <property type="molecule type" value="Genomic_DNA"/>
</dbReference>
<protein>
    <submittedName>
        <fullName evidence="2">Uncharacterized protein</fullName>
    </submittedName>
</protein>
<sequence length="28" mass="3330">MDIFQGQNLLEFSDRFKTDDDCKSYLAE</sequence>
<dbReference type="Proteomes" id="UP000256405">
    <property type="component" value="Unassembled WGS sequence"/>
</dbReference>
<evidence type="ECO:0000313" key="2">
    <source>
        <dbReference type="EMBL" id="REG82256.1"/>
    </source>
</evidence>
<evidence type="ECO:0000313" key="1">
    <source>
        <dbReference type="EMBL" id="REG78242.1"/>
    </source>
</evidence>
<organism evidence="2 3">
    <name type="scientific">Algoriphagus antarcticus</name>
    <dbReference type="NCBI Taxonomy" id="238540"/>
    <lineage>
        <taxon>Bacteria</taxon>
        <taxon>Pseudomonadati</taxon>
        <taxon>Bacteroidota</taxon>
        <taxon>Cytophagia</taxon>
        <taxon>Cytophagales</taxon>
        <taxon>Cyclobacteriaceae</taxon>
        <taxon>Algoriphagus</taxon>
    </lineage>
</organism>
<feature type="non-terminal residue" evidence="2">
    <location>
        <position position="28"/>
    </location>
</feature>
<comment type="caution">
    <text evidence="2">The sequence shown here is derived from an EMBL/GenBank/DDBJ whole genome shotgun (WGS) entry which is preliminary data.</text>
</comment>
<dbReference type="AlphaFoldDB" id="A0A3E0DHT5"/>
<gene>
    <name evidence="2" type="ORF">C8N25_1221</name>
    <name evidence="1" type="ORF">C8N25_1381</name>
</gene>
<name>A0A3E0DHT5_9BACT</name>
<keyword evidence="3" id="KW-1185">Reference proteome</keyword>
<evidence type="ECO:0000313" key="3">
    <source>
        <dbReference type="Proteomes" id="UP000256405"/>
    </source>
</evidence>
<dbReference type="EMBL" id="QUNF01000022">
    <property type="protein sequence ID" value="REG82256.1"/>
    <property type="molecule type" value="Genomic_DNA"/>
</dbReference>